<accession>A0A2N0AHA5</accession>
<evidence type="ECO:0000313" key="1">
    <source>
        <dbReference type="EMBL" id="PJZ83688.1"/>
    </source>
</evidence>
<protein>
    <submittedName>
        <fullName evidence="1">Uncharacterized protein</fullName>
    </submittedName>
</protein>
<evidence type="ECO:0000313" key="2">
    <source>
        <dbReference type="Proteomes" id="UP000232145"/>
    </source>
</evidence>
<keyword evidence="2" id="KW-1185">Reference proteome</keyword>
<proteinExistence type="predicted"/>
<dbReference type="EMBL" id="NPDX01000005">
    <property type="protein sequence ID" value="PJZ83688.1"/>
    <property type="molecule type" value="Genomic_DNA"/>
</dbReference>
<reference evidence="1 2" key="1">
    <citation type="submission" date="2017-07" db="EMBL/GenBank/DDBJ databases">
        <title>Leptospira spp. isolated from tropical soils.</title>
        <authorList>
            <person name="Thibeaux R."/>
            <person name="Iraola G."/>
            <person name="Ferres I."/>
            <person name="Bierque E."/>
            <person name="Girault D."/>
            <person name="Soupe-Gilbert M.-E."/>
            <person name="Picardeau M."/>
            <person name="Goarant C."/>
        </authorList>
    </citation>
    <scope>NUCLEOTIDE SEQUENCE [LARGE SCALE GENOMIC DNA]</scope>
    <source>
        <strain evidence="1 2">FH2-B-A1</strain>
    </source>
</reference>
<organism evidence="1 2">
    <name type="scientific">Leptospira harrisiae</name>
    <dbReference type="NCBI Taxonomy" id="2023189"/>
    <lineage>
        <taxon>Bacteria</taxon>
        <taxon>Pseudomonadati</taxon>
        <taxon>Spirochaetota</taxon>
        <taxon>Spirochaetia</taxon>
        <taxon>Leptospirales</taxon>
        <taxon>Leptospiraceae</taxon>
        <taxon>Leptospira</taxon>
    </lineage>
</organism>
<gene>
    <name evidence="1" type="ORF">CH364_15975</name>
</gene>
<dbReference type="Proteomes" id="UP000232145">
    <property type="component" value="Unassembled WGS sequence"/>
</dbReference>
<dbReference type="AlphaFoldDB" id="A0A2N0AHA5"/>
<comment type="caution">
    <text evidence="1">The sequence shown here is derived from an EMBL/GenBank/DDBJ whole genome shotgun (WGS) entry which is preliminary data.</text>
</comment>
<sequence>MHGPVVEQGPTEVFVVEAVELLLFDASASTLAAAVLSVLFSSQEMSVKQVRLIMIKLTVKKEFDKYFSFCKKNSPI</sequence>
<name>A0A2N0AHA5_9LEPT</name>